<feature type="region of interest" description="Disordered" evidence="1">
    <location>
        <begin position="1"/>
        <end position="23"/>
    </location>
</feature>
<dbReference type="EMBL" id="CAJNNW010036484">
    <property type="protein sequence ID" value="CAE8734847.1"/>
    <property type="molecule type" value="Genomic_DNA"/>
</dbReference>
<name>A0A813LP43_POLGL</name>
<feature type="non-terminal residue" evidence="2">
    <location>
        <position position="108"/>
    </location>
</feature>
<protein>
    <submittedName>
        <fullName evidence="2">Uncharacterized protein</fullName>
    </submittedName>
</protein>
<gene>
    <name evidence="2" type="ORF">PGLA2088_LOCUS47520</name>
</gene>
<organism evidence="2 3">
    <name type="scientific">Polarella glacialis</name>
    <name type="common">Dinoflagellate</name>
    <dbReference type="NCBI Taxonomy" id="89957"/>
    <lineage>
        <taxon>Eukaryota</taxon>
        <taxon>Sar</taxon>
        <taxon>Alveolata</taxon>
        <taxon>Dinophyceae</taxon>
        <taxon>Suessiales</taxon>
        <taxon>Suessiaceae</taxon>
        <taxon>Polarella</taxon>
    </lineage>
</organism>
<dbReference type="Proteomes" id="UP000626109">
    <property type="component" value="Unassembled WGS sequence"/>
</dbReference>
<feature type="non-terminal residue" evidence="2">
    <location>
        <position position="1"/>
    </location>
</feature>
<evidence type="ECO:0000313" key="2">
    <source>
        <dbReference type="EMBL" id="CAE8734847.1"/>
    </source>
</evidence>
<accession>A0A813LP43</accession>
<evidence type="ECO:0000313" key="3">
    <source>
        <dbReference type="Proteomes" id="UP000626109"/>
    </source>
</evidence>
<reference evidence="2" key="1">
    <citation type="submission" date="2021-02" db="EMBL/GenBank/DDBJ databases">
        <authorList>
            <person name="Dougan E. K."/>
            <person name="Rhodes N."/>
            <person name="Thang M."/>
            <person name="Chan C."/>
        </authorList>
    </citation>
    <scope>NUCLEOTIDE SEQUENCE</scope>
</reference>
<dbReference type="AlphaFoldDB" id="A0A813LP43"/>
<proteinExistence type="predicted"/>
<evidence type="ECO:0000256" key="1">
    <source>
        <dbReference type="SAM" id="MobiDB-lite"/>
    </source>
</evidence>
<comment type="caution">
    <text evidence="2">The sequence shown here is derived from an EMBL/GenBank/DDBJ whole genome shotgun (WGS) entry which is preliminary data.</text>
</comment>
<sequence length="108" mass="12165">CPLEAEGVPEEDASSKLAPSLRSESKVWHMTCAELKAALAEPGVYERLAPKDLAQRALHEYESFLPRVQSWHDYQHRTFWFLSHEPGKGFARESFASDAFYLALAALA</sequence>